<dbReference type="Proteomes" id="UP000011996">
    <property type="component" value="Unassembled WGS sequence"/>
</dbReference>
<feature type="region of interest" description="Disordered" evidence="1">
    <location>
        <begin position="42"/>
        <end position="64"/>
    </location>
</feature>
<accession>M5S721</accession>
<protein>
    <submittedName>
        <fullName evidence="2">Uncharacterized protein</fullName>
    </submittedName>
</protein>
<dbReference type="PATRIC" id="fig|1263868.3.peg.6462"/>
<reference evidence="2 3" key="1">
    <citation type="journal article" date="2013" name="Mar. Genomics">
        <title>Expression of sulfatases in Rhodopirellula baltica and the diversity of sulfatases in the genus Rhodopirellula.</title>
        <authorList>
            <person name="Wegner C.E."/>
            <person name="Richter-Heitmann T."/>
            <person name="Klindworth A."/>
            <person name="Klockow C."/>
            <person name="Richter M."/>
            <person name="Achstetter T."/>
            <person name="Glockner F.O."/>
            <person name="Harder J."/>
        </authorList>
    </citation>
    <scope>NUCLEOTIDE SEQUENCE [LARGE SCALE GENOMIC DNA]</scope>
    <source>
        <strain evidence="2 3">SH398</strain>
    </source>
</reference>
<evidence type="ECO:0000313" key="3">
    <source>
        <dbReference type="Proteomes" id="UP000011996"/>
    </source>
</evidence>
<dbReference type="STRING" id="1263868.RESH_05955"/>
<dbReference type="AlphaFoldDB" id="M5S721"/>
<sequence>MLYDNDVISRLPASREVAREIYNTTRHARRLRKLYQLIQRIESEETTEAPAATAPKSDQGGDHE</sequence>
<name>M5S721_9BACT</name>
<comment type="caution">
    <text evidence="2">The sequence shown here is derived from an EMBL/GenBank/DDBJ whole genome shotgun (WGS) entry which is preliminary data.</text>
</comment>
<dbReference type="EMBL" id="ANOF01000196">
    <property type="protein sequence ID" value="EMI23452.1"/>
    <property type="molecule type" value="Genomic_DNA"/>
</dbReference>
<evidence type="ECO:0000313" key="2">
    <source>
        <dbReference type="EMBL" id="EMI23452.1"/>
    </source>
</evidence>
<dbReference type="RefSeq" id="WP_008672310.1">
    <property type="nucleotide sequence ID" value="NZ_ANOF01000196.1"/>
</dbReference>
<proteinExistence type="predicted"/>
<evidence type="ECO:0000256" key="1">
    <source>
        <dbReference type="SAM" id="MobiDB-lite"/>
    </source>
</evidence>
<organism evidence="2 3">
    <name type="scientific">Rhodopirellula europaea SH398</name>
    <dbReference type="NCBI Taxonomy" id="1263868"/>
    <lineage>
        <taxon>Bacteria</taxon>
        <taxon>Pseudomonadati</taxon>
        <taxon>Planctomycetota</taxon>
        <taxon>Planctomycetia</taxon>
        <taxon>Pirellulales</taxon>
        <taxon>Pirellulaceae</taxon>
        <taxon>Rhodopirellula</taxon>
    </lineage>
</organism>
<gene>
    <name evidence="2" type="ORF">RESH_05955</name>
</gene>